<feature type="coiled-coil region" evidence="1">
    <location>
        <begin position="307"/>
        <end position="336"/>
    </location>
</feature>
<evidence type="ECO:0000313" key="3">
    <source>
        <dbReference type="EMBL" id="RSM14570.1"/>
    </source>
</evidence>
<feature type="compositionally biased region" description="Acidic residues" evidence="2">
    <location>
        <begin position="477"/>
        <end position="502"/>
    </location>
</feature>
<feature type="compositionally biased region" description="Basic residues" evidence="2">
    <location>
        <begin position="129"/>
        <end position="140"/>
    </location>
</feature>
<sequence length="748" mass="83737">MAPPGTDFLDSLSHLFSEAGSAGRDGKIEFAHLRGILIQFVSACSRMTAAKARASHNLKFIDGTEPQTLLALPPGKLRIDDKMRAQLEATTIGDEFIEILRDLINTSPVQTPPGSPKSKAQQRAEAAQKNKKKTVRIKLRRSGERSGTDENAQKVQTQTQTKQTETAKEPRPAISQEALSKLVPMLAQLSSKPAELVPKPDQIVSKPVTNAALKAAPKPAPKPAPAFNLLSLMDLDDDSTESSDTSSSEDQSITYSDNGDTQMGGIAIPKIKETAQRRPHISEVTAVVADFDGTGVAAFKSKVVDMLARIEADATEEEIEAALLRLELAVAETESERKYIPDETWQKYYTKLVKEAKKGWFEKNWDDRAWRIGRICYLKEEDAVLVDRNWERLRCAARMCAVLIELTAPPQEPDKRASIKKWLDEKLSAVVFVQRLTECREFYAQYFEASETEESDPPPKKRRGRPPKKQAEREPSEDVYEEEPVQEPEEENDDDDDEDDEDAPPKAMVKVRALKDWNSFVERTSESIIEADETIPELPVKDLTFRIHRDIRFSKDPTPYKPHFSAAWSRTGRKGPYACYYIHCEPKKSFIGGGLWCPDGGQIQKIRASIDERPNRWRRVLNDQDLKRVFLPKAASKSDPESALLAFAEKNKSNALKTKPKGFVAEHRDIELLKLRNFTIGTQIDDDIFSADDAQEKISDIIRPMVGYITFLNSIVMPDPGDDDDSDEDDGDGDDDGEDNGSDGSDSE</sequence>
<accession>A0A428UJZ2</accession>
<dbReference type="NCBIfam" id="TIGR02453">
    <property type="entry name" value="TIGR02453 family protein"/>
    <property type="match status" value="1"/>
</dbReference>
<dbReference type="Pfam" id="PF09365">
    <property type="entry name" value="DUF2461"/>
    <property type="match status" value="1"/>
</dbReference>
<organism evidence="3 4">
    <name type="scientific">Fusarium oligoseptatum</name>
    <dbReference type="NCBI Taxonomy" id="2604345"/>
    <lineage>
        <taxon>Eukaryota</taxon>
        <taxon>Fungi</taxon>
        <taxon>Dikarya</taxon>
        <taxon>Ascomycota</taxon>
        <taxon>Pezizomycotina</taxon>
        <taxon>Sordariomycetes</taxon>
        <taxon>Hypocreomycetidae</taxon>
        <taxon>Hypocreales</taxon>
        <taxon>Nectriaceae</taxon>
        <taxon>Fusarium</taxon>
        <taxon>Fusarium solani species complex</taxon>
    </lineage>
</organism>
<protein>
    <submittedName>
        <fullName evidence="3">Uncharacterized protein</fullName>
    </submittedName>
</protein>
<name>A0A428UJZ2_9HYPO</name>
<feature type="compositionally biased region" description="Acidic residues" evidence="2">
    <location>
        <begin position="720"/>
        <end position="748"/>
    </location>
</feature>
<feature type="compositionally biased region" description="Basic and acidic residues" evidence="2">
    <location>
        <begin position="141"/>
        <end position="152"/>
    </location>
</feature>
<evidence type="ECO:0000313" key="4">
    <source>
        <dbReference type="Proteomes" id="UP000287144"/>
    </source>
</evidence>
<feature type="compositionally biased region" description="Polar residues" evidence="2">
    <location>
        <begin position="251"/>
        <end position="260"/>
    </location>
</feature>
<feature type="compositionally biased region" description="Low complexity" evidence="2">
    <location>
        <begin position="153"/>
        <end position="164"/>
    </location>
</feature>
<keyword evidence="4" id="KW-1185">Reference proteome</keyword>
<dbReference type="Proteomes" id="UP000287144">
    <property type="component" value="Unassembled WGS sequence"/>
</dbReference>
<evidence type="ECO:0000256" key="2">
    <source>
        <dbReference type="SAM" id="MobiDB-lite"/>
    </source>
</evidence>
<feature type="region of interest" description="Disordered" evidence="2">
    <location>
        <begin position="107"/>
        <end position="174"/>
    </location>
</feature>
<comment type="caution">
    <text evidence="3">The sequence shown here is derived from an EMBL/GenBank/DDBJ whole genome shotgun (WGS) entry which is preliminary data.</text>
</comment>
<dbReference type="PANTHER" id="PTHR36452:SF1">
    <property type="entry name" value="DUF2461 DOMAIN-CONTAINING PROTEIN"/>
    <property type="match status" value="1"/>
</dbReference>
<feature type="region of interest" description="Disordered" evidence="2">
    <location>
        <begin position="449"/>
        <end position="503"/>
    </location>
</feature>
<dbReference type="InterPro" id="IPR012808">
    <property type="entry name" value="CHP02453"/>
</dbReference>
<keyword evidence="1" id="KW-0175">Coiled coil</keyword>
<evidence type="ECO:0000256" key="1">
    <source>
        <dbReference type="SAM" id="Coils"/>
    </source>
</evidence>
<dbReference type="PANTHER" id="PTHR36452">
    <property type="entry name" value="CHROMOSOME 12, WHOLE GENOME SHOTGUN SEQUENCE"/>
    <property type="match status" value="1"/>
</dbReference>
<reference evidence="3 4" key="1">
    <citation type="submission" date="2017-06" db="EMBL/GenBank/DDBJ databases">
        <title>Comparative genomic analysis of Ambrosia Fusariam Clade fungi.</title>
        <authorList>
            <person name="Stajich J.E."/>
            <person name="Carrillo J."/>
            <person name="Kijimoto T."/>
            <person name="Eskalen A."/>
            <person name="O'Donnell K."/>
            <person name="Kasson M."/>
        </authorList>
    </citation>
    <scope>NUCLEOTIDE SEQUENCE [LARGE SCALE GENOMIC DNA]</scope>
    <source>
        <strain evidence="3 4">NRRL62579</strain>
    </source>
</reference>
<feature type="region of interest" description="Disordered" evidence="2">
    <location>
        <begin position="714"/>
        <end position="748"/>
    </location>
</feature>
<gene>
    <name evidence="3" type="ORF">CEP52_001197</name>
</gene>
<dbReference type="EMBL" id="NKCK01000006">
    <property type="protein sequence ID" value="RSM14570.1"/>
    <property type="molecule type" value="Genomic_DNA"/>
</dbReference>
<feature type="region of interest" description="Disordered" evidence="2">
    <location>
        <begin position="236"/>
        <end position="260"/>
    </location>
</feature>
<dbReference type="STRING" id="1325735.A0A428UJZ2"/>
<dbReference type="AlphaFoldDB" id="A0A428UJZ2"/>
<proteinExistence type="predicted"/>